<comment type="caution">
    <text evidence="1">The sequence shown here is derived from an EMBL/GenBank/DDBJ whole genome shotgun (WGS) entry which is preliminary data.</text>
</comment>
<organism evidence="1 2">
    <name type="scientific">Cardiocondyla obscurior</name>
    <dbReference type="NCBI Taxonomy" id="286306"/>
    <lineage>
        <taxon>Eukaryota</taxon>
        <taxon>Metazoa</taxon>
        <taxon>Ecdysozoa</taxon>
        <taxon>Arthropoda</taxon>
        <taxon>Hexapoda</taxon>
        <taxon>Insecta</taxon>
        <taxon>Pterygota</taxon>
        <taxon>Neoptera</taxon>
        <taxon>Endopterygota</taxon>
        <taxon>Hymenoptera</taxon>
        <taxon>Apocrita</taxon>
        <taxon>Aculeata</taxon>
        <taxon>Formicoidea</taxon>
        <taxon>Formicidae</taxon>
        <taxon>Myrmicinae</taxon>
        <taxon>Cardiocondyla</taxon>
    </lineage>
</organism>
<dbReference type="EMBL" id="JADYXP020000022">
    <property type="protein sequence ID" value="KAL0102405.1"/>
    <property type="molecule type" value="Genomic_DNA"/>
</dbReference>
<name>A0AAW2EJU3_9HYME</name>
<protein>
    <submittedName>
        <fullName evidence="1">Uncharacterized protein</fullName>
    </submittedName>
</protein>
<sequence length="93" mass="11041">MNKSYWNCSISSQSNIYRVFNLEKKIVEKVGDVTIKDETNTVDEVLFPIPSEEQEKDLEELEHRRKEDDLLDQNLTKNRFRDDIVNKEPNVRA</sequence>
<proteinExistence type="predicted"/>
<keyword evidence="2" id="KW-1185">Reference proteome</keyword>
<evidence type="ECO:0000313" key="1">
    <source>
        <dbReference type="EMBL" id="KAL0102405.1"/>
    </source>
</evidence>
<dbReference type="AlphaFoldDB" id="A0AAW2EJU3"/>
<accession>A0AAW2EJU3</accession>
<dbReference type="Proteomes" id="UP001430953">
    <property type="component" value="Unassembled WGS sequence"/>
</dbReference>
<evidence type="ECO:0000313" key="2">
    <source>
        <dbReference type="Proteomes" id="UP001430953"/>
    </source>
</evidence>
<reference evidence="1 2" key="1">
    <citation type="submission" date="2023-03" db="EMBL/GenBank/DDBJ databases">
        <title>High recombination rates correlate with genetic variation in Cardiocondyla obscurior ants.</title>
        <authorList>
            <person name="Errbii M."/>
        </authorList>
    </citation>
    <scope>NUCLEOTIDE SEQUENCE [LARGE SCALE GENOMIC DNA]</scope>
    <source>
        <strain evidence="1">Alpha-2009</strain>
        <tissue evidence="1">Whole body</tissue>
    </source>
</reference>
<gene>
    <name evidence="1" type="ORF">PUN28_017982</name>
</gene>